<dbReference type="Pfam" id="PF01584">
    <property type="entry name" value="CheW"/>
    <property type="match status" value="1"/>
</dbReference>
<dbReference type="KEGG" id="knv:Pan216_56360"/>
<evidence type="ECO:0000313" key="3">
    <source>
        <dbReference type="Proteomes" id="UP000317093"/>
    </source>
</evidence>
<dbReference type="SUPFAM" id="SSF50341">
    <property type="entry name" value="CheW-like"/>
    <property type="match status" value="1"/>
</dbReference>
<dbReference type="Gene3D" id="2.40.50.180">
    <property type="entry name" value="CheA-289, Domain 4"/>
    <property type="match status" value="1"/>
</dbReference>
<evidence type="ECO:0000313" key="2">
    <source>
        <dbReference type="EMBL" id="QDU64744.1"/>
    </source>
</evidence>
<keyword evidence="3" id="KW-1185">Reference proteome</keyword>
<dbReference type="SMART" id="SM00260">
    <property type="entry name" value="CheW"/>
    <property type="match status" value="1"/>
</dbReference>
<dbReference type="PROSITE" id="PS50851">
    <property type="entry name" value="CHEW"/>
    <property type="match status" value="1"/>
</dbReference>
<organism evidence="2 3">
    <name type="scientific">Kolteria novifilia</name>
    <dbReference type="NCBI Taxonomy" id="2527975"/>
    <lineage>
        <taxon>Bacteria</taxon>
        <taxon>Pseudomonadati</taxon>
        <taxon>Planctomycetota</taxon>
        <taxon>Planctomycetia</taxon>
        <taxon>Kolteriales</taxon>
        <taxon>Kolteriaceae</taxon>
        <taxon>Kolteria</taxon>
    </lineage>
</organism>
<dbReference type="InterPro" id="IPR002545">
    <property type="entry name" value="CheW-lke_dom"/>
</dbReference>
<dbReference type="GO" id="GO:0005829">
    <property type="term" value="C:cytosol"/>
    <property type="evidence" value="ECO:0007669"/>
    <property type="project" value="TreeGrafter"/>
</dbReference>
<dbReference type="RefSeq" id="WP_419193050.1">
    <property type="nucleotide sequence ID" value="NZ_CP036279.1"/>
</dbReference>
<dbReference type="GO" id="GO:0006935">
    <property type="term" value="P:chemotaxis"/>
    <property type="evidence" value="ECO:0007669"/>
    <property type="project" value="InterPro"/>
</dbReference>
<dbReference type="AlphaFoldDB" id="A0A518BCN9"/>
<gene>
    <name evidence="2" type="primary">cheW_3</name>
    <name evidence="2" type="ORF">Pan216_56360</name>
</gene>
<dbReference type="InterPro" id="IPR036061">
    <property type="entry name" value="CheW-like_dom_sf"/>
</dbReference>
<dbReference type="EMBL" id="CP036279">
    <property type="protein sequence ID" value="QDU64744.1"/>
    <property type="molecule type" value="Genomic_DNA"/>
</dbReference>
<dbReference type="CDD" id="cd00732">
    <property type="entry name" value="CheW"/>
    <property type="match status" value="1"/>
</dbReference>
<name>A0A518BCN9_9BACT</name>
<evidence type="ECO:0000259" key="1">
    <source>
        <dbReference type="PROSITE" id="PS50851"/>
    </source>
</evidence>
<dbReference type="Gene3D" id="2.30.30.40">
    <property type="entry name" value="SH3 Domains"/>
    <property type="match status" value="1"/>
</dbReference>
<proteinExistence type="predicted"/>
<accession>A0A518BCN9</accession>
<dbReference type="PANTHER" id="PTHR22617">
    <property type="entry name" value="CHEMOTAXIS SENSOR HISTIDINE KINASE-RELATED"/>
    <property type="match status" value="1"/>
</dbReference>
<sequence length="165" mass="18233">MSVPSDIADQVTTGGATRQVVGFHLGDEQYGIEITKIQEIILVGEITRIPHVPVYIEGLINLRGSVIPIIDLRKRFGIEARAMTDDTRIIVVNVRNKTIGTIVDAVNEVIRISHEQIDPAPPTITSMGREHIAGLAKLDQRLLILLEIEKVLDQDSLEQVELTAK</sequence>
<feature type="domain" description="CheW-like" evidence="1">
    <location>
        <begin position="17"/>
        <end position="157"/>
    </location>
</feature>
<dbReference type="GO" id="GO:0007165">
    <property type="term" value="P:signal transduction"/>
    <property type="evidence" value="ECO:0007669"/>
    <property type="project" value="InterPro"/>
</dbReference>
<dbReference type="Proteomes" id="UP000317093">
    <property type="component" value="Chromosome"/>
</dbReference>
<dbReference type="PANTHER" id="PTHR22617:SF23">
    <property type="entry name" value="CHEMOTAXIS PROTEIN CHEW"/>
    <property type="match status" value="1"/>
</dbReference>
<protein>
    <submittedName>
        <fullName evidence="2">Chemotaxis protein CheW</fullName>
    </submittedName>
</protein>
<dbReference type="InterPro" id="IPR039315">
    <property type="entry name" value="CheW"/>
</dbReference>
<reference evidence="2 3" key="1">
    <citation type="submission" date="2019-02" db="EMBL/GenBank/DDBJ databases">
        <title>Deep-cultivation of Planctomycetes and their phenomic and genomic characterization uncovers novel biology.</title>
        <authorList>
            <person name="Wiegand S."/>
            <person name="Jogler M."/>
            <person name="Boedeker C."/>
            <person name="Pinto D."/>
            <person name="Vollmers J."/>
            <person name="Rivas-Marin E."/>
            <person name="Kohn T."/>
            <person name="Peeters S.H."/>
            <person name="Heuer A."/>
            <person name="Rast P."/>
            <person name="Oberbeckmann S."/>
            <person name="Bunk B."/>
            <person name="Jeske O."/>
            <person name="Meyerdierks A."/>
            <person name="Storesund J.E."/>
            <person name="Kallscheuer N."/>
            <person name="Luecker S."/>
            <person name="Lage O.M."/>
            <person name="Pohl T."/>
            <person name="Merkel B.J."/>
            <person name="Hornburger P."/>
            <person name="Mueller R.-W."/>
            <person name="Bruemmer F."/>
            <person name="Labrenz M."/>
            <person name="Spormann A.M."/>
            <person name="Op den Camp H."/>
            <person name="Overmann J."/>
            <person name="Amann R."/>
            <person name="Jetten M.S.M."/>
            <person name="Mascher T."/>
            <person name="Medema M.H."/>
            <person name="Devos D.P."/>
            <person name="Kaster A.-K."/>
            <person name="Ovreas L."/>
            <person name="Rohde M."/>
            <person name="Galperin M.Y."/>
            <person name="Jogler C."/>
        </authorList>
    </citation>
    <scope>NUCLEOTIDE SEQUENCE [LARGE SCALE GENOMIC DNA]</scope>
    <source>
        <strain evidence="2 3">Pan216</strain>
    </source>
</reference>